<evidence type="ECO:0000256" key="1">
    <source>
        <dbReference type="SAM" id="MobiDB-lite"/>
    </source>
</evidence>
<dbReference type="RefSeq" id="XP_022746315.1">
    <property type="nucleotide sequence ID" value="XM_022890580.1"/>
</dbReference>
<evidence type="ECO:0000313" key="3">
    <source>
        <dbReference type="RefSeq" id="XP_022746315.1"/>
    </source>
</evidence>
<reference evidence="3" key="1">
    <citation type="submission" date="2025-08" db="UniProtKB">
        <authorList>
            <consortium name="RefSeq"/>
        </authorList>
    </citation>
    <scope>IDENTIFICATION</scope>
    <source>
        <tissue evidence="3">Fruit stalk</tissue>
    </source>
</reference>
<feature type="compositionally biased region" description="Low complexity" evidence="1">
    <location>
        <begin position="225"/>
        <end position="235"/>
    </location>
</feature>
<dbReference type="GeneID" id="111296331"/>
<dbReference type="AlphaFoldDB" id="A0A6P5Z179"/>
<name>A0A6P5Z179_DURZI</name>
<sequence length="410" mass="44841">MAEVLDDGEFWLPPQFLTDDDLFMDKSKAKINPKSLKDGFGLELDGSKSLFPNEFPSGLESFGFTSDLSSPVESVVGSPETESDEEDYLAGLTRQMAHSTLEDDFGRNDSSFAFENSKGWALSISPQSTLCALRTGYGCKQGSSRGSPDCQSRVWSPSGAWDQLHAAAGEVARMPMNEESYGGFNNRGLFGPPARKRSPNLDVSGFYSPHQSQCHQKLQATQFQQLKQQQQMKQQSTSVWGGQKRQHQHPSHPVVQNRGRNSSSNSNGPLGLSPSAWPPLKPQQQQSQPQNRSGMRAVYLGNSTGTRECAGTGVFLPRRIGSPSESRKKSACSTVLLPARVVQALNLNLDEIASQPQLHPRFNPSFTADNGFEMVGMSLQGRSRAISALKCGYLRSGHIDSTLHLVMVVD</sequence>
<evidence type="ECO:0000313" key="2">
    <source>
        <dbReference type="Proteomes" id="UP000515121"/>
    </source>
</evidence>
<keyword evidence="2" id="KW-1185">Reference proteome</keyword>
<dbReference type="KEGG" id="dzi:111296331"/>
<organism evidence="2 3">
    <name type="scientific">Durio zibethinus</name>
    <name type="common">Durian</name>
    <dbReference type="NCBI Taxonomy" id="66656"/>
    <lineage>
        <taxon>Eukaryota</taxon>
        <taxon>Viridiplantae</taxon>
        <taxon>Streptophyta</taxon>
        <taxon>Embryophyta</taxon>
        <taxon>Tracheophyta</taxon>
        <taxon>Spermatophyta</taxon>
        <taxon>Magnoliopsida</taxon>
        <taxon>eudicotyledons</taxon>
        <taxon>Gunneridae</taxon>
        <taxon>Pentapetalae</taxon>
        <taxon>rosids</taxon>
        <taxon>malvids</taxon>
        <taxon>Malvales</taxon>
        <taxon>Malvaceae</taxon>
        <taxon>Helicteroideae</taxon>
        <taxon>Durio</taxon>
    </lineage>
</organism>
<proteinExistence type="predicted"/>
<dbReference type="Proteomes" id="UP000515121">
    <property type="component" value="Unplaced"/>
</dbReference>
<feature type="region of interest" description="Disordered" evidence="1">
    <location>
        <begin position="225"/>
        <end position="293"/>
    </location>
</feature>
<dbReference type="PANTHER" id="PTHR33356:SF5">
    <property type="entry name" value="TIP41-LIKE PROTEIN"/>
    <property type="match status" value="1"/>
</dbReference>
<dbReference type="PANTHER" id="PTHR33356">
    <property type="entry name" value="TIP41-LIKE PROTEIN"/>
    <property type="match status" value="1"/>
</dbReference>
<dbReference type="OrthoDB" id="747893at2759"/>
<accession>A0A6P5Z179</accession>
<feature type="compositionally biased region" description="Low complexity" evidence="1">
    <location>
        <begin position="257"/>
        <end position="275"/>
    </location>
</feature>
<feature type="region of interest" description="Disordered" evidence="1">
    <location>
        <begin position="187"/>
        <end position="209"/>
    </location>
</feature>
<protein>
    <submittedName>
        <fullName evidence="3">Uncharacterized protein LOC111296331 isoform X1</fullName>
    </submittedName>
</protein>
<gene>
    <name evidence="3" type="primary">LOC111296331</name>
</gene>